<evidence type="ECO:0000313" key="1">
    <source>
        <dbReference type="EMBL" id="GAN33785.1"/>
    </source>
</evidence>
<proteinExistence type="predicted"/>
<gene>
    <name evidence="1" type="ORF">BROSI_A2319</name>
</gene>
<sequence length="58" mass="6737">MLAKMFRDTYDQSYDQRVARIRQISGIIQSERKKVSSGGSSELIDILVSRLETDRFQL</sequence>
<protein>
    <submittedName>
        <fullName evidence="1">Uncharacterized protein</fullName>
    </submittedName>
</protein>
<dbReference type="EMBL" id="BAFN01000001">
    <property type="protein sequence ID" value="GAN33785.1"/>
    <property type="molecule type" value="Genomic_DNA"/>
</dbReference>
<organism evidence="1 2">
    <name type="scientific">Candidatus Brocadia sinica JPN1</name>
    <dbReference type="NCBI Taxonomy" id="1197129"/>
    <lineage>
        <taxon>Bacteria</taxon>
        <taxon>Pseudomonadati</taxon>
        <taxon>Planctomycetota</taxon>
        <taxon>Candidatus Brocadiia</taxon>
        <taxon>Candidatus Brocadiales</taxon>
        <taxon>Candidatus Brocadiaceae</taxon>
        <taxon>Candidatus Brocadia</taxon>
    </lineage>
</organism>
<keyword evidence="2" id="KW-1185">Reference proteome</keyword>
<name>A0ABQ0JYE6_9BACT</name>
<comment type="caution">
    <text evidence="1">The sequence shown here is derived from an EMBL/GenBank/DDBJ whole genome shotgun (WGS) entry which is preliminary data.</text>
</comment>
<dbReference type="Proteomes" id="UP000032309">
    <property type="component" value="Unassembled WGS sequence"/>
</dbReference>
<accession>A0ABQ0JYE6</accession>
<evidence type="ECO:0000313" key="2">
    <source>
        <dbReference type="Proteomes" id="UP000032309"/>
    </source>
</evidence>
<reference evidence="2" key="1">
    <citation type="journal article" date="2015" name="Genome Announc.">
        <title>Draft Genome Sequence of an Anaerobic Ammonium-Oxidizing Bacterium, "Candidatus Brocadia sinica".</title>
        <authorList>
            <person name="Oshiki M."/>
            <person name="Shinyako-Hata K."/>
            <person name="Satoh H."/>
            <person name="Okabe S."/>
        </authorList>
    </citation>
    <scope>NUCLEOTIDE SEQUENCE [LARGE SCALE GENOMIC DNA]</scope>
    <source>
        <strain evidence="2">JPN1</strain>
    </source>
</reference>